<protein>
    <submittedName>
        <fullName evidence="2">Uncharacterized protein</fullName>
    </submittedName>
</protein>
<gene>
    <name evidence="2" type="ORF">A4U43_UnF11780</name>
</gene>
<evidence type="ECO:0000256" key="1">
    <source>
        <dbReference type="SAM" id="MobiDB-lite"/>
    </source>
</evidence>
<evidence type="ECO:0000313" key="3">
    <source>
        <dbReference type="Proteomes" id="UP000243459"/>
    </source>
</evidence>
<dbReference type="EMBL" id="KV864222">
    <property type="protein sequence ID" value="ONK54761.1"/>
    <property type="molecule type" value="Genomic_DNA"/>
</dbReference>
<accession>A0A1R3L565</accession>
<reference evidence="3" key="1">
    <citation type="journal article" date="2017" name="Nat. Commun.">
        <title>The asparagus genome sheds light on the origin and evolution of a young Y chromosome.</title>
        <authorList>
            <person name="Harkess A."/>
            <person name="Zhou J."/>
            <person name="Xu C."/>
            <person name="Bowers J.E."/>
            <person name="Van der Hulst R."/>
            <person name="Ayyampalayam S."/>
            <person name="Mercati F."/>
            <person name="Riccardi P."/>
            <person name="McKain M.R."/>
            <person name="Kakrana A."/>
            <person name="Tang H."/>
            <person name="Ray J."/>
            <person name="Groenendijk J."/>
            <person name="Arikit S."/>
            <person name="Mathioni S.M."/>
            <person name="Nakano M."/>
            <person name="Shan H."/>
            <person name="Telgmann-Rauber A."/>
            <person name="Kanno A."/>
            <person name="Yue Z."/>
            <person name="Chen H."/>
            <person name="Li W."/>
            <person name="Chen Y."/>
            <person name="Xu X."/>
            <person name="Zhang Y."/>
            <person name="Luo S."/>
            <person name="Chen H."/>
            <person name="Gao J."/>
            <person name="Mao Z."/>
            <person name="Pires J.C."/>
            <person name="Luo M."/>
            <person name="Kudrna D."/>
            <person name="Wing R.A."/>
            <person name="Meyers B.C."/>
            <person name="Yi K."/>
            <person name="Kong H."/>
            <person name="Lavrijsen P."/>
            <person name="Sunseri F."/>
            <person name="Falavigna A."/>
            <person name="Ye Y."/>
            <person name="Leebens-Mack J.H."/>
            <person name="Chen G."/>
        </authorList>
    </citation>
    <scope>NUCLEOTIDE SEQUENCE [LARGE SCALE GENOMIC DNA]</scope>
    <source>
        <strain evidence="3">cv. DH0086</strain>
    </source>
</reference>
<name>A0A1R3L565_ASPOF</name>
<organism evidence="2 3">
    <name type="scientific">Asparagus officinalis</name>
    <name type="common">Garden asparagus</name>
    <dbReference type="NCBI Taxonomy" id="4686"/>
    <lineage>
        <taxon>Eukaryota</taxon>
        <taxon>Viridiplantae</taxon>
        <taxon>Streptophyta</taxon>
        <taxon>Embryophyta</taxon>
        <taxon>Tracheophyta</taxon>
        <taxon>Spermatophyta</taxon>
        <taxon>Magnoliopsida</taxon>
        <taxon>Liliopsida</taxon>
        <taxon>Asparagales</taxon>
        <taxon>Asparagaceae</taxon>
        <taxon>Asparagoideae</taxon>
        <taxon>Asparagus</taxon>
    </lineage>
</organism>
<evidence type="ECO:0000313" key="2">
    <source>
        <dbReference type="EMBL" id="ONK54761.1"/>
    </source>
</evidence>
<dbReference type="AlphaFoldDB" id="A0A1R3L565"/>
<sequence length="106" mass="11018">MPRTIPLSCKENTVTCSGYDSFNKSRIILRPRTKETDGGKGGGDGMDDIGPTIEEVSMGNADTIDGELEVRVRVREGEGGDGGATWQVEGGEGGDVVAEEVLGSSG</sequence>
<feature type="region of interest" description="Disordered" evidence="1">
    <location>
        <begin position="31"/>
        <end position="50"/>
    </location>
</feature>
<keyword evidence="3" id="KW-1185">Reference proteome</keyword>
<proteinExistence type="predicted"/>
<dbReference type="Proteomes" id="UP000243459">
    <property type="component" value="Unassembled WGS sequence"/>
</dbReference>
<dbReference type="Gramene" id="ONK54761">
    <property type="protein sequence ID" value="ONK54761"/>
    <property type="gene ID" value="A4U43_UnF11780"/>
</dbReference>